<evidence type="ECO:0000256" key="1">
    <source>
        <dbReference type="ARBA" id="ARBA00001933"/>
    </source>
</evidence>
<dbReference type="AlphaFoldDB" id="A0A830H3Y7"/>
<comment type="cofactor">
    <cofactor evidence="1 8">
        <name>pyridoxal 5'-phosphate</name>
        <dbReference type="ChEBI" id="CHEBI:597326"/>
    </cofactor>
</comment>
<feature type="compositionally biased region" description="Polar residues" evidence="9">
    <location>
        <begin position="39"/>
        <end position="60"/>
    </location>
</feature>
<keyword evidence="4 8" id="KW-0808">Transferase</keyword>
<feature type="region of interest" description="Disordered" evidence="9">
    <location>
        <begin position="1034"/>
        <end position="1059"/>
    </location>
</feature>
<dbReference type="Pfam" id="PF00343">
    <property type="entry name" value="Phosphorylase"/>
    <property type="match status" value="4"/>
</dbReference>
<comment type="similarity">
    <text evidence="2 8">Belongs to the glycogen phosphorylase family.</text>
</comment>
<dbReference type="PROSITE" id="PS00102">
    <property type="entry name" value="PHOSPHORYLASE"/>
    <property type="match status" value="1"/>
</dbReference>
<dbReference type="GO" id="GO:0030170">
    <property type="term" value="F:pyridoxal phosphate binding"/>
    <property type="evidence" value="ECO:0007669"/>
    <property type="project" value="TreeGrafter"/>
</dbReference>
<feature type="region of interest" description="Disordered" evidence="9">
    <location>
        <begin position="1109"/>
        <end position="1132"/>
    </location>
</feature>
<name>A0A830H3Y7_9CHLO</name>
<dbReference type="SUPFAM" id="SSF53756">
    <property type="entry name" value="UDP-Glycosyltransferase/glycogen phosphorylase"/>
    <property type="match status" value="3"/>
</dbReference>
<dbReference type="GO" id="GO:0005737">
    <property type="term" value="C:cytoplasm"/>
    <property type="evidence" value="ECO:0007669"/>
    <property type="project" value="TreeGrafter"/>
</dbReference>
<dbReference type="Gene3D" id="3.40.50.2000">
    <property type="entry name" value="Glycogen Phosphorylase B"/>
    <property type="match status" value="3"/>
</dbReference>
<feature type="region of interest" description="Disordered" evidence="9">
    <location>
        <begin position="488"/>
        <end position="521"/>
    </location>
</feature>
<sequence length="1277" mass="141387">MSRRPLWDCLWDPFSLSFSFFRCPPFPSPSGVRQRTPPRATQRNAAQRSATQRTMGDSNDSSNTTKRINNNNNNNNNISGSGTSGTSSTATRPVNAAGRTTQGSKSSSPSSSSPLGRKDRQTLASAVRDENGEMYAPPAANLIKQAPAGTMPGSVMAPRTSAELDPEDPRVVKERLWSLCSSYLPGDVNSLQHSIVTHVEYTLARRRYKHHIETFYQATAHSVRDRLIERWMDTQMHYTSKDCKRVYYLSMEYLIGRSLSNAMHNLGLSSNYARALRRLGYDLEECALEECDPALGNGGLGRLASCFLDSAATLGLPVWGYGIRYKYGMFEQKLFPGKGQMEQPDYWLTRGHPWEVERMDVQYPVRFYGHVVAYPSVSGAQHGFRYSWEGGQVVYAVAYDTPIPGYQARTVNNMRLWSSRPNREFDLASFNEGRYYDAVEEKERCESLASVLYPSDHNEQGRELRLKQQYFFVSATLQDAIRRYLKKPREGQTVNQEEEGGAEGGSNGHAGDSTASFDDPVYMNRYSSQDGGVWKPRIHGRSRHEFVDFPNKVAVQLNDTHPAIAVPELLRLLLDEEGLPYDEAWDITVRTLSFTNHTILPEALETWPVKLFERLLPRHLELLYEINSRFLDHVRRCYPEDDDLPRRVSLFEGDGDWKRVRMAHVAVVGCHAVNGVARMHTHLLKTTLFRDFDMIFPGKIQNKTNGVTPRRWLAVANPLLTELLIKWVGPEHGIETDCSSPNSPTSASCSTPSGSDDCAAPSTWLCDLGKLTVLTPLSCDPTLQAEWEEVKLQNKRRLLQMLCSMMQPGQPHHPYHPTHGVHAQGAGMGGSGLASQMLDVNAVDPRSAMFDIHCKRIHEYKRQLLNILQVVDRYLRLCDSLPGGHEQHLYRQMPGRPAGAPNLVPHGPGANPKLVIFGGKAAPSYWAAKKVIQLILSVASTINTNTATKRYLQVCFVPNYNVSLAETLIPGADMSQHISCAGTEASGTSNMKCAMNGCLLLASRDGANVEIAEAIGESNIFFFGYTPEQVAMARDEARRTASERSMASDANPAEPPLCAFDPARRAASAPPMAEPLPKSYFEGALVADSLPSPSLSTATNAEAAAASASASPITHIPSESQQPAPAPAPAAGTYGGALPGRLARVVEALRCGAFGDPSAFMSILDSLGTEEDLYMVARDWDAYVDAVERADAAYLDRESWTSMAIQAASRMGPFSSDRAIEEYARDIWSTEPCVYDPAANYPDDDRGDEAHRKKRWIQPGYRHQRAVPSGVSLEKLG</sequence>
<dbReference type="GO" id="GO:0005980">
    <property type="term" value="P:glycogen catabolic process"/>
    <property type="evidence" value="ECO:0007669"/>
    <property type="project" value="TreeGrafter"/>
</dbReference>
<comment type="caution">
    <text evidence="10">The sequence shown here is derived from an EMBL/GenBank/DDBJ whole genome shotgun (WGS) entry which is preliminary data.</text>
</comment>
<dbReference type="Proteomes" id="UP000660262">
    <property type="component" value="Unassembled WGS sequence"/>
</dbReference>
<protein>
    <recommendedName>
        <fullName evidence="8">Alpha-1,4 glucan phosphorylase</fullName>
        <ecNumber evidence="8">2.4.1.1</ecNumber>
    </recommendedName>
</protein>
<feature type="region of interest" description="Disordered" evidence="9">
    <location>
        <begin position="28"/>
        <end position="121"/>
    </location>
</feature>
<dbReference type="OrthoDB" id="9215500at2759"/>
<evidence type="ECO:0000256" key="6">
    <source>
        <dbReference type="ARBA" id="ARBA00023277"/>
    </source>
</evidence>
<evidence type="ECO:0000256" key="7">
    <source>
        <dbReference type="ARBA" id="ARBA00025174"/>
    </source>
</evidence>
<comment type="function">
    <text evidence="8">Allosteric enzyme that catalyzes the rate-limiting step in glycogen catabolism, the phosphorolytic cleavage of glycogen to produce glucose-1-phosphate, and plays a central role in maintaining cellular and organismal glucose homeostasis.</text>
</comment>
<evidence type="ECO:0000256" key="2">
    <source>
        <dbReference type="ARBA" id="ARBA00006047"/>
    </source>
</evidence>
<evidence type="ECO:0000256" key="9">
    <source>
        <dbReference type="SAM" id="MobiDB-lite"/>
    </source>
</evidence>
<keyword evidence="3 8" id="KW-0328">Glycosyltransferase</keyword>
<dbReference type="EMBL" id="BNJQ01000002">
    <property type="protein sequence ID" value="GHP01744.1"/>
    <property type="molecule type" value="Genomic_DNA"/>
</dbReference>
<feature type="region of interest" description="Disordered" evidence="9">
    <location>
        <begin position="145"/>
        <end position="167"/>
    </location>
</feature>
<proteinExistence type="inferred from homology"/>
<dbReference type="InterPro" id="IPR000811">
    <property type="entry name" value="Glyco_trans_35"/>
</dbReference>
<evidence type="ECO:0000256" key="3">
    <source>
        <dbReference type="ARBA" id="ARBA00022676"/>
    </source>
</evidence>
<dbReference type="FunFam" id="3.40.50.2000:FF:000153">
    <property type="entry name" value="Alpha-1,4 glucan phosphorylase"/>
    <property type="match status" value="2"/>
</dbReference>
<evidence type="ECO:0000256" key="5">
    <source>
        <dbReference type="ARBA" id="ARBA00022898"/>
    </source>
</evidence>
<comment type="catalytic activity">
    <reaction evidence="8">
        <text>[(1-&gt;4)-alpha-D-glucosyl](n) + phosphate = [(1-&gt;4)-alpha-D-glucosyl](n-1) + alpha-D-glucose 1-phosphate</text>
        <dbReference type="Rhea" id="RHEA:41732"/>
        <dbReference type="Rhea" id="RHEA-COMP:9584"/>
        <dbReference type="Rhea" id="RHEA-COMP:9586"/>
        <dbReference type="ChEBI" id="CHEBI:15444"/>
        <dbReference type="ChEBI" id="CHEBI:43474"/>
        <dbReference type="ChEBI" id="CHEBI:58601"/>
        <dbReference type="EC" id="2.4.1.1"/>
    </reaction>
</comment>
<reference evidence="10" key="1">
    <citation type="submission" date="2020-10" db="EMBL/GenBank/DDBJ databases">
        <title>Unveiling of a novel bifunctional photoreceptor, Dualchrome1, isolated from a cosmopolitan green alga.</title>
        <authorList>
            <person name="Suzuki S."/>
            <person name="Kawachi M."/>
        </authorList>
    </citation>
    <scope>NUCLEOTIDE SEQUENCE</scope>
    <source>
        <strain evidence="10">NIES 2893</strain>
    </source>
</reference>
<keyword evidence="5 8" id="KW-0663">Pyridoxal phosphate</keyword>
<dbReference type="CDD" id="cd04300">
    <property type="entry name" value="GT35_Glycogen_Phosphorylase"/>
    <property type="match status" value="1"/>
</dbReference>
<dbReference type="PANTHER" id="PTHR11468">
    <property type="entry name" value="GLYCOGEN PHOSPHORYLASE"/>
    <property type="match status" value="1"/>
</dbReference>
<feature type="compositionally biased region" description="Low complexity" evidence="9">
    <location>
        <begin position="61"/>
        <end position="89"/>
    </location>
</feature>
<evidence type="ECO:0000256" key="4">
    <source>
        <dbReference type="ARBA" id="ARBA00022679"/>
    </source>
</evidence>
<evidence type="ECO:0000256" key="8">
    <source>
        <dbReference type="RuleBase" id="RU000587"/>
    </source>
</evidence>
<dbReference type="GO" id="GO:0008184">
    <property type="term" value="F:glycogen phosphorylase activity"/>
    <property type="evidence" value="ECO:0007669"/>
    <property type="project" value="InterPro"/>
</dbReference>
<accession>A0A830H3Y7</accession>
<comment type="function">
    <text evidence="7">Phosphorylase is an important allosteric enzyme in carbohydrate metabolism. Enzymes from different sources differ in their regulatory mechanisms and in their natural substrates. However, all known phosphorylases share catalytic and structural properties.</text>
</comment>
<feature type="compositionally biased region" description="Low complexity" evidence="9">
    <location>
        <begin position="104"/>
        <end position="114"/>
    </location>
</feature>
<dbReference type="InterPro" id="IPR035090">
    <property type="entry name" value="Pyridoxal_P_attach_site"/>
</dbReference>
<organism evidence="10 11">
    <name type="scientific">Pycnococcus provasolii</name>
    <dbReference type="NCBI Taxonomy" id="41880"/>
    <lineage>
        <taxon>Eukaryota</taxon>
        <taxon>Viridiplantae</taxon>
        <taxon>Chlorophyta</taxon>
        <taxon>Pseudoscourfieldiophyceae</taxon>
        <taxon>Pseudoscourfieldiales</taxon>
        <taxon>Pycnococcaceae</taxon>
        <taxon>Pycnococcus</taxon>
    </lineage>
</organism>
<dbReference type="PANTHER" id="PTHR11468:SF3">
    <property type="entry name" value="GLYCOGEN PHOSPHORYLASE, LIVER FORM"/>
    <property type="match status" value="1"/>
</dbReference>
<gene>
    <name evidence="10" type="ORF">PPROV_000050100</name>
</gene>
<dbReference type="EC" id="2.4.1.1" evidence="8"/>
<evidence type="ECO:0000313" key="11">
    <source>
        <dbReference type="Proteomes" id="UP000660262"/>
    </source>
</evidence>
<keyword evidence="6 8" id="KW-0119">Carbohydrate metabolism</keyword>
<evidence type="ECO:0000313" key="10">
    <source>
        <dbReference type="EMBL" id="GHP01744.1"/>
    </source>
</evidence>
<keyword evidence="11" id="KW-1185">Reference proteome</keyword>